<evidence type="ECO:0000313" key="3">
    <source>
        <dbReference type="Proteomes" id="UP000236454"/>
    </source>
</evidence>
<reference evidence="2 3" key="1">
    <citation type="submission" date="2016-10" db="EMBL/GenBank/DDBJ databases">
        <authorList>
            <person name="de Groot N.N."/>
        </authorList>
    </citation>
    <scope>NUCLEOTIDE SEQUENCE [LARGE SCALE GENOMIC DNA]</scope>
    <source>
        <strain evidence="2 3">CGMCC 1.7005</strain>
    </source>
</reference>
<gene>
    <name evidence="2" type="ORF">SAMN05216474_1208</name>
</gene>
<feature type="chain" id="PRO_5014796326" description="DUF306 domain-containing protein" evidence="1">
    <location>
        <begin position="23"/>
        <end position="153"/>
    </location>
</feature>
<dbReference type="Proteomes" id="UP000236454">
    <property type="component" value="Unassembled WGS sequence"/>
</dbReference>
<keyword evidence="1" id="KW-0732">Signal</keyword>
<name>A0A1I6YV36_9FLAO</name>
<dbReference type="STRING" id="477690.SAMN05216474_1208"/>
<organism evidence="2 3">
    <name type="scientific">Lishizhenia tianjinensis</name>
    <dbReference type="NCBI Taxonomy" id="477690"/>
    <lineage>
        <taxon>Bacteria</taxon>
        <taxon>Pseudomonadati</taxon>
        <taxon>Bacteroidota</taxon>
        <taxon>Flavobacteriia</taxon>
        <taxon>Flavobacteriales</taxon>
        <taxon>Crocinitomicaceae</taxon>
        <taxon>Lishizhenia</taxon>
    </lineage>
</organism>
<sequence>MNSIQKYLTLILLVMSVFHTQAQLPAKAEKLVGKWEYKKGSGSETFTLHGDTLKGVAALIDKYGHELPVERMQIKNVNGHFIYTAQKIASDSLGSTQEHLFVAKGKRLKFYNTEDEFVQALKYRVRCFNANKMVLIIYTSEGDKRKLRLNKVD</sequence>
<proteinExistence type="predicted"/>
<dbReference type="RefSeq" id="WP_090247409.1">
    <property type="nucleotide sequence ID" value="NZ_FPAS01000001.1"/>
</dbReference>
<evidence type="ECO:0008006" key="4">
    <source>
        <dbReference type="Google" id="ProtNLM"/>
    </source>
</evidence>
<dbReference type="AlphaFoldDB" id="A0A1I6YV36"/>
<feature type="signal peptide" evidence="1">
    <location>
        <begin position="1"/>
        <end position="22"/>
    </location>
</feature>
<keyword evidence="3" id="KW-1185">Reference proteome</keyword>
<dbReference type="EMBL" id="FPAS01000001">
    <property type="protein sequence ID" value="SFT54322.1"/>
    <property type="molecule type" value="Genomic_DNA"/>
</dbReference>
<evidence type="ECO:0000313" key="2">
    <source>
        <dbReference type="EMBL" id="SFT54322.1"/>
    </source>
</evidence>
<evidence type="ECO:0000256" key="1">
    <source>
        <dbReference type="SAM" id="SignalP"/>
    </source>
</evidence>
<accession>A0A1I6YV36</accession>
<protein>
    <recommendedName>
        <fullName evidence="4">DUF306 domain-containing protein</fullName>
    </recommendedName>
</protein>